<sequence>MAVRKREQLRRTKNSSARGRLTPINAKKKGISKIVSDAVPSETASDKQQLMARSKDLYDGASSIVFEMEELWANTERYMDETEIFDPEVWETIREAVFAGKVSLEKIIAKAVKDNLPKKYGMGQGEFFGKLWGLKAHQVSKIVRRSKVRNELEPHYADIECIKDSLLDKIAKLRRDGVPMDMLLKELEELYWEDGLGKFPTVAKFESRVKGALSEKNTLAELTKKELKSYDEYDINNIEDEASDVVETASSNTNSSEASLGMVLQQLKHITKQLDSLNTAILDEPK</sequence>
<reference evidence="3" key="1">
    <citation type="journal article" date="2019" name="Int. J. Syst. Evol. Microbiol.">
        <title>The Global Catalogue of Microorganisms (GCM) 10K type strain sequencing project: providing services to taxonomists for standard genome sequencing and annotation.</title>
        <authorList>
            <consortium name="The Broad Institute Genomics Platform"/>
            <consortium name="The Broad Institute Genome Sequencing Center for Infectious Disease"/>
            <person name="Wu L."/>
            <person name="Ma J."/>
        </authorList>
    </citation>
    <scope>NUCLEOTIDE SEQUENCE [LARGE SCALE GENOMIC DNA]</scope>
    <source>
        <strain evidence="3">CGMCC 1.10130</strain>
    </source>
</reference>
<dbReference type="RefSeq" id="WP_143824468.1">
    <property type="nucleotide sequence ID" value="NZ_BMDX01000002.1"/>
</dbReference>
<dbReference type="AlphaFoldDB" id="A0A8J2U2I6"/>
<dbReference type="EMBL" id="BMDX01000002">
    <property type="protein sequence ID" value="GGA66922.1"/>
    <property type="molecule type" value="Genomic_DNA"/>
</dbReference>
<protein>
    <submittedName>
        <fullName evidence="2">Uncharacterized protein</fullName>
    </submittedName>
</protein>
<feature type="region of interest" description="Disordered" evidence="1">
    <location>
        <begin position="1"/>
        <end position="22"/>
    </location>
</feature>
<evidence type="ECO:0000313" key="3">
    <source>
        <dbReference type="Proteomes" id="UP000619743"/>
    </source>
</evidence>
<keyword evidence="3" id="KW-1185">Reference proteome</keyword>
<gene>
    <name evidence="2" type="ORF">GCM10011369_05680</name>
</gene>
<comment type="caution">
    <text evidence="2">The sequence shown here is derived from an EMBL/GenBank/DDBJ whole genome shotgun (WGS) entry which is preliminary data.</text>
</comment>
<dbReference type="Proteomes" id="UP000619743">
    <property type="component" value="Unassembled WGS sequence"/>
</dbReference>
<name>A0A8J2U2I6_9GAMM</name>
<accession>A0A8J2U2I6</accession>
<feature type="compositionally biased region" description="Basic and acidic residues" evidence="1">
    <location>
        <begin position="1"/>
        <end position="10"/>
    </location>
</feature>
<evidence type="ECO:0000313" key="2">
    <source>
        <dbReference type="EMBL" id="GGA66922.1"/>
    </source>
</evidence>
<organism evidence="2 3">
    <name type="scientific">Neiella marina</name>
    <dbReference type="NCBI Taxonomy" id="508461"/>
    <lineage>
        <taxon>Bacteria</taxon>
        <taxon>Pseudomonadati</taxon>
        <taxon>Pseudomonadota</taxon>
        <taxon>Gammaproteobacteria</taxon>
        <taxon>Alteromonadales</taxon>
        <taxon>Echinimonadaceae</taxon>
        <taxon>Neiella</taxon>
    </lineage>
</organism>
<proteinExistence type="predicted"/>
<evidence type="ECO:0000256" key="1">
    <source>
        <dbReference type="SAM" id="MobiDB-lite"/>
    </source>
</evidence>